<dbReference type="Gene3D" id="3.30.9.10">
    <property type="entry name" value="D-Amino Acid Oxidase, subunit A, domain 2"/>
    <property type="match status" value="1"/>
</dbReference>
<dbReference type="GO" id="GO:0016491">
    <property type="term" value="F:oxidoreductase activity"/>
    <property type="evidence" value="ECO:0007669"/>
    <property type="project" value="UniProtKB-KW"/>
</dbReference>
<evidence type="ECO:0000256" key="1">
    <source>
        <dbReference type="ARBA" id="ARBA00023002"/>
    </source>
</evidence>
<reference evidence="4 5" key="1">
    <citation type="submission" date="2019-09" db="EMBL/GenBank/DDBJ databases">
        <title>Isolation of a novel species in the genus Cupriavidus from patients with sepsis using whole genome sequencing.</title>
        <authorList>
            <person name="Kweon O.J."/>
            <person name="Lee M.-K."/>
        </authorList>
    </citation>
    <scope>NUCLEOTIDE SEQUENCE [LARGE SCALE GENOMIC DNA]</scope>
    <source>
        <strain evidence="4 5">MKL-01</strain>
    </source>
</reference>
<sequence>MNAPSRIRNGGTARRCRMMARRISADSSSRPMSLSSPCTISTTAVPPRPQSAPSRPAASARIAVVGAGIVGLCIALSLRRLGRDVVLYDALPPGGGASFGNAGLISVDSCIPIALPGMVWQLPKWLLDRHGPLAIHPPRLLAAAPWLRAWVRASRPQQVERAARALRALHAPALDGYRELLGDAAASAVIQARGHLHLWSAQRPPSRADRLVARLRQEQDVATEPLTPAQLKALMPDLADHVRGGIRFPRHAHAIDPQRLTQALASQFEREGGKIRLRRVQRLQPCHDGGFRLWTHQGDDRADRVVVAAGAFSGELLDPLGVRLPLEAERGYHVQLPNPGVAVPVPFIYKDQAVAVTPMEGGLRFAGTVEIAGLRHPPDERRTEAILAAARRLFPGIDTRGASVWLGLRPSTPDSVPIIDELPAHPGLYLACGHGHTGLTGAPMTGRLMAARVAGVPCALDPSPYRLSRFS</sequence>
<dbReference type="PANTHER" id="PTHR13847:SF289">
    <property type="entry name" value="GLYCINE OXIDASE"/>
    <property type="match status" value="1"/>
</dbReference>
<dbReference type="InterPro" id="IPR006076">
    <property type="entry name" value="FAD-dep_OxRdtase"/>
</dbReference>
<dbReference type="EMBL" id="VWRN01000030">
    <property type="protein sequence ID" value="KAA6125135.1"/>
    <property type="molecule type" value="Genomic_DNA"/>
</dbReference>
<dbReference type="InterPro" id="IPR036188">
    <property type="entry name" value="FAD/NAD-bd_sf"/>
</dbReference>
<dbReference type="PANTHER" id="PTHR13847">
    <property type="entry name" value="SARCOSINE DEHYDROGENASE-RELATED"/>
    <property type="match status" value="1"/>
</dbReference>
<dbReference type="AlphaFoldDB" id="A0A5M8AST1"/>
<keyword evidence="5" id="KW-1185">Reference proteome</keyword>
<evidence type="ECO:0000313" key="4">
    <source>
        <dbReference type="EMBL" id="KAA6125135.1"/>
    </source>
</evidence>
<evidence type="ECO:0000259" key="3">
    <source>
        <dbReference type="Pfam" id="PF01266"/>
    </source>
</evidence>
<dbReference type="GO" id="GO:0005737">
    <property type="term" value="C:cytoplasm"/>
    <property type="evidence" value="ECO:0007669"/>
    <property type="project" value="TreeGrafter"/>
</dbReference>
<evidence type="ECO:0000313" key="5">
    <source>
        <dbReference type="Proteomes" id="UP000324324"/>
    </source>
</evidence>
<organism evidence="4 5">
    <name type="scientific">Cupriavidus cauae</name>
    <dbReference type="NCBI Taxonomy" id="2608999"/>
    <lineage>
        <taxon>Bacteria</taxon>
        <taxon>Pseudomonadati</taxon>
        <taxon>Pseudomonadota</taxon>
        <taxon>Betaproteobacteria</taxon>
        <taxon>Burkholderiales</taxon>
        <taxon>Burkholderiaceae</taxon>
        <taxon>Cupriavidus</taxon>
    </lineage>
</organism>
<feature type="compositionally biased region" description="Low complexity" evidence="2">
    <location>
        <begin position="25"/>
        <end position="36"/>
    </location>
</feature>
<evidence type="ECO:0000256" key="2">
    <source>
        <dbReference type="SAM" id="MobiDB-lite"/>
    </source>
</evidence>
<dbReference type="SUPFAM" id="SSF54373">
    <property type="entry name" value="FAD-linked reductases, C-terminal domain"/>
    <property type="match status" value="1"/>
</dbReference>
<proteinExistence type="predicted"/>
<protein>
    <submittedName>
        <fullName evidence="4">FAD-binding oxidoreductase</fullName>
    </submittedName>
</protein>
<dbReference type="Gene3D" id="3.50.50.60">
    <property type="entry name" value="FAD/NAD(P)-binding domain"/>
    <property type="match status" value="2"/>
</dbReference>
<dbReference type="Pfam" id="PF01266">
    <property type="entry name" value="DAO"/>
    <property type="match status" value="1"/>
</dbReference>
<accession>A0A5M8AST1</accession>
<dbReference type="SUPFAM" id="SSF51905">
    <property type="entry name" value="FAD/NAD(P)-binding domain"/>
    <property type="match status" value="1"/>
</dbReference>
<feature type="region of interest" description="Disordered" evidence="2">
    <location>
        <begin position="24"/>
        <end position="55"/>
    </location>
</feature>
<comment type="caution">
    <text evidence="4">The sequence shown here is derived from an EMBL/GenBank/DDBJ whole genome shotgun (WGS) entry which is preliminary data.</text>
</comment>
<keyword evidence="1" id="KW-0560">Oxidoreductase</keyword>
<gene>
    <name evidence="4" type="ORF">F1599_10025</name>
</gene>
<name>A0A5M8AST1_9BURK</name>
<dbReference type="Proteomes" id="UP000324324">
    <property type="component" value="Unassembled WGS sequence"/>
</dbReference>
<feature type="domain" description="FAD dependent oxidoreductase" evidence="3">
    <location>
        <begin position="61"/>
        <end position="452"/>
    </location>
</feature>